<sequence>MATIEECMTALQGVLGPIAAHKATQGIDRTVSCRFPDLGQAVLGRLHDGTFSDLKAVEVADMPRADVRLTMDSDVLLAMTDGQLSFPKAMLAGKVKVEAPLKDMFRLRSAF</sequence>
<reference evidence="2 3" key="1">
    <citation type="submission" date="2020-07" db="EMBL/GenBank/DDBJ databases">
        <title>Sequencing the genomes of 1000 actinobacteria strains.</title>
        <authorList>
            <person name="Klenk H.-P."/>
        </authorList>
    </citation>
    <scope>NUCLEOTIDE SEQUENCE [LARGE SCALE GENOMIC DNA]</scope>
    <source>
        <strain evidence="2 3">DSM 104001</strain>
    </source>
</reference>
<dbReference type="InterPro" id="IPR036527">
    <property type="entry name" value="SCP2_sterol-bd_dom_sf"/>
</dbReference>
<evidence type="ECO:0000313" key="2">
    <source>
        <dbReference type="EMBL" id="NYJ08019.1"/>
    </source>
</evidence>
<dbReference type="Proteomes" id="UP000541969">
    <property type="component" value="Unassembled WGS sequence"/>
</dbReference>
<organism evidence="2 3">
    <name type="scientific">Petropleomorpha daqingensis</name>
    <dbReference type="NCBI Taxonomy" id="2026353"/>
    <lineage>
        <taxon>Bacteria</taxon>
        <taxon>Bacillati</taxon>
        <taxon>Actinomycetota</taxon>
        <taxon>Actinomycetes</taxon>
        <taxon>Geodermatophilales</taxon>
        <taxon>Geodermatophilaceae</taxon>
        <taxon>Petropleomorpha</taxon>
    </lineage>
</organism>
<comment type="caution">
    <text evidence="2">The sequence shown here is derived from an EMBL/GenBank/DDBJ whole genome shotgun (WGS) entry which is preliminary data.</text>
</comment>
<dbReference type="Pfam" id="PF02036">
    <property type="entry name" value="SCP2"/>
    <property type="match status" value="1"/>
</dbReference>
<dbReference type="RefSeq" id="WP_179720305.1">
    <property type="nucleotide sequence ID" value="NZ_JACBZT010000001.1"/>
</dbReference>
<dbReference type="Gene3D" id="3.30.1050.10">
    <property type="entry name" value="SCP2 sterol-binding domain"/>
    <property type="match status" value="1"/>
</dbReference>
<keyword evidence="3" id="KW-1185">Reference proteome</keyword>
<evidence type="ECO:0000313" key="3">
    <source>
        <dbReference type="Proteomes" id="UP000541969"/>
    </source>
</evidence>
<proteinExistence type="predicted"/>
<feature type="domain" description="SCP2" evidence="1">
    <location>
        <begin position="59"/>
        <end position="98"/>
    </location>
</feature>
<dbReference type="SUPFAM" id="SSF55718">
    <property type="entry name" value="SCP-like"/>
    <property type="match status" value="1"/>
</dbReference>
<accession>A0A853CMH5</accession>
<dbReference type="InterPro" id="IPR003033">
    <property type="entry name" value="SCP2_sterol-bd_dom"/>
</dbReference>
<dbReference type="EMBL" id="JACBZT010000001">
    <property type="protein sequence ID" value="NYJ08019.1"/>
    <property type="molecule type" value="Genomic_DNA"/>
</dbReference>
<gene>
    <name evidence="2" type="ORF">GGQ55_004297</name>
</gene>
<name>A0A853CMH5_9ACTN</name>
<dbReference type="AlphaFoldDB" id="A0A853CMH5"/>
<evidence type="ECO:0000259" key="1">
    <source>
        <dbReference type="Pfam" id="PF02036"/>
    </source>
</evidence>
<protein>
    <recommendedName>
        <fullName evidence="1">SCP2 domain-containing protein</fullName>
    </recommendedName>
</protein>